<dbReference type="Proteomes" id="UP001331761">
    <property type="component" value="Unassembled WGS sequence"/>
</dbReference>
<comment type="pathway">
    <text evidence="2">Carbohydrate degradation; pentose phosphate pathway; D-ribose 5-phosphate from D-ribulose 5-phosphate (non-oxidative stage): step 1/1.</text>
</comment>
<dbReference type="GO" id="GO:0009052">
    <property type="term" value="P:pentose-phosphate shunt, non-oxidative branch"/>
    <property type="evidence" value="ECO:0007669"/>
    <property type="project" value="InterPro"/>
</dbReference>
<evidence type="ECO:0000256" key="6">
    <source>
        <dbReference type="ARBA" id="ARBA00029734"/>
    </source>
</evidence>
<accession>A0AAN8FP21</accession>
<dbReference type="CDD" id="cd01398">
    <property type="entry name" value="RPI_A"/>
    <property type="match status" value="1"/>
</dbReference>
<reference evidence="7 8" key="1">
    <citation type="submission" date="2019-10" db="EMBL/GenBank/DDBJ databases">
        <title>Assembly and Annotation for the nematode Trichostrongylus colubriformis.</title>
        <authorList>
            <person name="Martin J."/>
        </authorList>
    </citation>
    <scope>NUCLEOTIDE SEQUENCE [LARGE SCALE GENOMIC DNA]</scope>
    <source>
        <strain evidence="7">G859</strain>
        <tissue evidence="7">Whole worm</tissue>
    </source>
</reference>
<name>A0AAN8FP21_TRICO</name>
<dbReference type="Gene3D" id="3.30.70.260">
    <property type="match status" value="1"/>
</dbReference>
<dbReference type="PANTHER" id="PTHR11934:SF0">
    <property type="entry name" value="RIBOSE-5-PHOSPHATE ISOMERASE"/>
    <property type="match status" value="1"/>
</dbReference>
<dbReference type="NCBIfam" id="TIGR00021">
    <property type="entry name" value="rpiA"/>
    <property type="match status" value="1"/>
</dbReference>
<protein>
    <recommendedName>
        <fullName evidence="4">ribose-5-phosphate isomerase</fullName>
        <ecNumber evidence="4">5.3.1.6</ecNumber>
    </recommendedName>
    <alternativeName>
        <fullName evidence="6">Phosphoriboisomerase</fullName>
    </alternativeName>
</protein>
<dbReference type="AlphaFoldDB" id="A0AAN8FP21"/>
<dbReference type="PANTHER" id="PTHR11934">
    <property type="entry name" value="RIBOSE-5-PHOSPHATE ISOMERASE"/>
    <property type="match status" value="1"/>
</dbReference>
<evidence type="ECO:0000256" key="3">
    <source>
        <dbReference type="ARBA" id="ARBA00008088"/>
    </source>
</evidence>
<comment type="catalytic activity">
    <reaction evidence="1">
        <text>aldehydo-D-ribose 5-phosphate = D-ribulose 5-phosphate</text>
        <dbReference type="Rhea" id="RHEA:14657"/>
        <dbReference type="ChEBI" id="CHEBI:58121"/>
        <dbReference type="ChEBI" id="CHEBI:58273"/>
        <dbReference type="EC" id="5.3.1.6"/>
    </reaction>
</comment>
<evidence type="ECO:0000313" key="8">
    <source>
        <dbReference type="Proteomes" id="UP001331761"/>
    </source>
</evidence>
<feature type="non-terminal residue" evidence="7">
    <location>
        <position position="236"/>
    </location>
</feature>
<dbReference type="GO" id="GO:0006014">
    <property type="term" value="P:D-ribose metabolic process"/>
    <property type="evidence" value="ECO:0007669"/>
    <property type="project" value="TreeGrafter"/>
</dbReference>
<dbReference type="EMBL" id="WIXE01008119">
    <property type="protein sequence ID" value="KAK5979670.1"/>
    <property type="molecule type" value="Genomic_DNA"/>
</dbReference>
<dbReference type="Pfam" id="PF06026">
    <property type="entry name" value="Rib_5-P_isom_A"/>
    <property type="match status" value="1"/>
</dbReference>
<gene>
    <name evidence="7" type="ORF">GCK32_003147</name>
</gene>
<evidence type="ECO:0000256" key="5">
    <source>
        <dbReference type="ARBA" id="ARBA00023235"/>
    </source>
</evidence>
<evidence type="ECO:0000256" key="4">
    <source>
        <dbReference type="ARBA" id="ARBA00011959"/>
    </source>
</evidence>
<organism evidence="7 8">
    <name type="scientific">Trichostrongylus colubriformis</name>
    <name type="common">Black scour worm</name>
    <dbReference type="NCBI Taxonomy" id="6319"/>
    <lineage>
        <taxon>Eukaryota</taxon>
        <taxon>Metazoa</taxon>
        <taxon>Ecdysozoa</taxon>
        <taxon>Nematoda</taxon>
        <taxon>Chromadorea</taxon>
        <taxon>Rhabditida</taxon>
        <taxon>Rhabditina</taxon>
        <taxon>Rhabditomorpha</taxon>
        <taxon>Strongyloidea</taxon>
        <taxon>Trichostrongylidae</taxon>
        <taxon>Trichostrongylus</taxon>
    </lineage>
</organism>
<dbReference type="InterPro" id="IPR004788">
    <property type="entry name" value="Ribose5P_isomerase_type_A"/>
</dbReference>
<evidence type="ECO:0000256" key="1">
    <source>
        <dbReference type="ARBA" id="ARBA00001713"/>
    </source>
</evidence>
<dbReference type="SUPFAM" id="SSF100950">
    <property type="entry name" value="NagB/RpiA/CoA transferase-like"/>
    <property type="match status" value="1"/>
</dbReference>
<keyword evidence="5 7" id="KW-0413">Isomerase</keyword>
<dbReference type="GO" id="GO:0005737">
    <property type="term" value="C:cytoplasm"/>
    <property type="evidence" value="ECO:0007669"/>
    <property type="project" value="TreeGrafter"/>
</dbReference>
<dbReference type="GO" id="GO:0004751">
    <property type="term" value="F:ribose-5-phosphate isomerase activity"/>
    <property type="evidence" value="ECO:0007669"/>
    <property type="project" value="UniProtKB-EC"/>
</dbReference>
<proteinExistence type="inferred from homology"/>
<comment type="caution">
    <text evidence="7">The sequence shown here is derived from an EMBL/GenBank/DDBJ whole genome shotgun (WGS) entry which is preliminary data.</text>
</comment>
<dbReference type="EC" id="5.3.1.6" evidence="4"/>
<evidence type="ECO:0000313" key="7">
    <source>
        <dbReference type="EMBL" id="KAK5979670.1"/>
    </source>
</evidence>
<dbReference type="InterPro" id="IPR037171">
    <property type="entry name" value="NagB/RpiA_transferase-like"/>
</dbReference>
<dbReference type="FunFam" id="3.40.50.1360:FF:000001">
    <property type="entry name" value="Ribose-5-phosphate isomerase A"/>
    <property type="match status" value="1"/>
</dbReference>
<comment type="similarity">
    <text evidence="3">Belongs to the ribose 5-phosphate isomerase family.</text>
</comment>
<sequence>MNCCRLFVKVAQFRVLTSSLRKMVSSTDMSPLDKAKKLAAFTCGEKNITSGCRLGVGSGSTVKYLVDYLEGAVKSGKLQNITCVPTSFLTKKWLLDAGLTVSDLDATPELDVCIDGADEIDSNFTCIKGGGGCLAREKIVQHAAHKFFVIADNSKESVNLGDHYGHIPIEVLPFAAPSILRSLPRTEGGTAQMRMASNKCGPVLTDNNNYIIDWAFEKNKPRDWKEVQVRLALTPG</sequence>
<dbReference type="SUPFAM" id="SSF75445">
    <property type="entry name" value="D-ribose-5-phosphate isomerase (RpiA), lid domain"/>
    <property type="match status" value="1"/>
</dbReference>
<evidence type="ECO:0000256" key="2">
    <source>
        <dbReference type="ARBA" id="ARBA00004988"/>
    </source>
</evidence>
<dbReference type="Gene3D" id="3.40.50.1360">
    <property type="match status" value="1"/>
</dbReference>
<keyword evidence="8" id="KW-1185">Reference proteome</keyword>